<evidence type="ECO:0000313" key="10">
    <source>
        <dbReference type="Proteomes" id="UP000242752"/>
    </source>
</evidence>
<gene>
    <name evidence="9" type="ORF">CD122_11090</name>
</gene>
<keyword evidence="2" id="KW-1003">Cell membrane</keyword>
<feature type="transmembrane region" description="Helical" evidence="7">
    <location>
        <begin position="352"/>
        <end position="374"/>
    </location>
</feature>
<feature type="transmembrane region" description="Helical" evidence="7">
    <location>
        <begin position="21"/>
        <end position="44"/>
    </location>
</feature>
<reference evidence="9 10" key="1">
    <citation type="submission" date="2017-08" db="EMBL/GenBank/DDBJ databases">
        <title>Draft genome sequences of 64 type strains of genus Staph aureus.</title>
        <authorList>
            <person name="Cole K."/>
            <person name="Golubchik T."/>
            <person name="Russell J."/>
            <person name="Foster D."/>
            <person name="Llewelyn M."/>
            <person name="Wilson D."/>
            <person name="Crook D."/>
            <person name="Paul J."/>
        </authorList>
    </citation>
    <scope>NUCLEOTIDE SEQUENCE [LARGE SCALE GENOMIC DNA]</scope>
    <source>
        <strain evidence="9 10">DSM 21968</strain>
    </source>
</reference>
<feature type="transmembrane region" description="Helical" evidence="7">
    <location>
        <begin position="318"/>
        <end position="340"/>
    </location>
</feature>
<evidence type="ECO:0000256" key="2">
    <source>
        <dbReference type="ARBA" id="ARBA00022475"/>
    </source>
</evidence>
<keyword evidence="10" id="KW-1185">Reference proteome</keyword>
<keyword evidence="4 7" id="KW-1133">Transmembrane helix</keyword>
<organism evidence="9 10">
    <name type="scientific">Staphylococcus rostri</name>
    <dbReference type="NCBI Taxonomy" id="522262"/>
    <lineage>
        <taxon>Bacteria</taxon>
        <taxon>Bacillati</taxon>
        <taxon>Bacillota</taxon>
        <taxon>Bacilli</taxon>
        <taxon>Bacillales</taxon>
        <taxon>Staphylococcaceae</taxon>
        <taxon>Staphylococcus</taxon>
    </lineage>
</organism>
<evidence type="ECO:0000256" key="7">
    <source>
        <dbReference type="SAM" id="Phobius"/>
    </source>
</evidence>
<dbReference type="GO" id="GO:0022857">
    <property type="term" value="F:transmembrane transporter activity"/>
    <property type="evidence" value="ECO:0007669"/>
    <property type="project" value="TreeGrafter"/>
</dbReference>
<dbReference type="InterPro" id="IPR003838">
    <property type="entry name" value="ABC3_permease_C"/>
</dbReference>
<dbReference type="GO" id="GO:0005886">
    <property type="term" value="C:plasma membrane"/>
    <property type="evidence" value="ECO:0007669"/>
    <property type="project" value="UniProtKB-SubCell"/>
</dbReference>
<evidence type="ECO:0000256" key="6">
    <source>
        <dbReference type="ARBA" id="ARBA00038076"/>
    </source>
</evidence>
<dbReference type="Proteomes" id="UP000242752">
    <property type="component" value="Unassembled WGS sequence"/>
</dbReference>
<protein>
    <submittedName>
        <fullName evidence="9">ABC transporter permease</fullName>
    </submittedName>
</protein>
<keyword evidence="5 7" id="KW-0472">Membrane</keyword>
<dbReference type="PANTHER" id="PTHR30572:SF4">
    <property type="entry name" value="ABC TRANSPORTER PERMEASE YTRF"/>
    <property type="match status" value="1"/>
</dbReference>
<evidence type="ECO:0000259" key="8">
    <source>
        <dbReference type="Pfam" id="PF02687"/>
    </source>
</evidence>
<evidence type="ECO:0000256" key="3">
    <source>
        <dbReference type="ARBA" id="ARBA00022692"/>
    </source>
</evidence>
<dbReference type="PANTHER" id="PTHR30572">
    <property type="entry name" value="MEMBRANE COMPONENT OF TRANSPORTER-RELATED"/>
    <property type="match status" value="1"/>
</dbReference>
<dbReference type="OrthoDB" id="9770036at2"/>
<evidence type="ECO:0000256" key="5">
    <source>
        <dbReference type="ARBA" id="ARBA00023136"/>
    </source>
</evidence>
<dbReference type="AlphaFoldDB" id="A0A2K3YFX5"/>
<dbReference type="EMBL" id="PPRF01000120">
    <property type="protein sequence ID" value="PNZ24465.1"/>
    <property type="molecule type" value="Genomic_DNA"/>
</dbReference>
<dbReference type="InterPro" id="IPR050250">
    <property type="entry name" value="Macrolide_Exporter_MacB"/>
</dbReference>
<comment type="subcellular location">
    <subcellularLocation>
        <location evidence="1">Cell membrane</location>
        <topology evidence="1">Multi-pass membrane protein</topology>
    </subcellularLocation>
</comment>
<evidence type="ECO:0000256" key="4">
    <source>
        <dbReference type="ARBA" id="ARBA00022989"/>
    </source>
</evidence>
<proteinExistence type="inferred from homology"/>
<keyword evidence="3 7" id="KW-0812">Transmembrane</keyword>
<comment type="caution">
    <text evidence="9">The sequence shown here is derived from an EMBL/GenBank/DDBJ whole genome shotgun (WGS) entry which is preliminary data.</text>
</comment>
<sequence length="384" mass="42330">MKYKKLTVDALKLLFRNKRQSILTALAIAISTFVVLIVLSSSFYTTSSLNDDLKVDEEVMTLTYTPENMLDVAGFTTSDKQLVEKELGQQVTLKSSSYGLYATVHYQKGKQNLSFRTIQDLKNNDIELPSLLKGMSLEKVANDIAISDKALSSLTRQTDVEQYLGSELMISGKVYKICSIYYGSEVNEMLPSLIVSKQTKNKFLNGQIYYDEMILSTNDLKDVNSALAVLDTHGTHREKGSYAYDDKKRLYEETEDQATTILNFIAVLSSISIFVAGFGVMNAMLSSVSERSKEIAIRRALGAKKVDIHFAYMMEGTILSTIGGIVGSFSAIILVLLMNLTGLAAKLSVEQVMITLGATIVFGILFSIIPAMVASNKNVVDGLR</sequence>
<name>A0A2K3YFX5_9STAP</name>
<comment type="similarity">
    <text evidence="6">Belongs to the ABC-4 integral membrane protein family.</text>
</comment>
<dbReference type="RefSeq" id="WP_103359006.1">
    <property type="nucleotide sequence ID" value="NZ_CP113107.1"/>
</dbReference>
<accession>A0A2K3YFX5</accession>
<evidence type="ECO:0000256" key="1">
    <source>
        <dbReference type="ARBA" id="ARBA00004651"/>
    </source>
</evidence>
<feature type="transmembrane region" description="Helical" evidence="7">
    <location>
        <begin position="261"/>
        <end position="285"/>
    </location>
</feature>
<dbReference type="Pfam" id="PF02687">
    <property type="entry name" value="FtsX"/>
    <property type="match status" value="1"/>
</dbReference>
<feature type="domain" description="ABC3 transporter permease C-terminal" evidence="8">
    <location>
        <begin position="267"/>
        <end position="378"/>
    </location>
</feature>
<evidence type="ECO:0000313" key="9">
    <source>
        <dbReference type="EMBL" id="PNZ24465.1"/>
    </source>
</evidence>